<protein>
    <submittedName>
        <fullName evidence="1">Uncharacterized protein</fullName>
    </submittedName>
</protein>
<gene>
    <name evidence="1" type="ORF">G0U57_015772</name>
</gene>
<reference evidence="1 2" key="1">
    <citation type="journal article" date="2020" name="G3 (Bethesda)">
        <title>Draft Genome of the Common Snapping Turtle, Chelydra serpentina, a Model for Phenotypic Plasticity in Reptiles.</title>
        <authorList>
            <person name="Das D."/>
            <person name="Singh S.K."/>
            <person name="Bierstedt J."/>
            <person name="Erickson A."/>
            <person name="Galli G.L.J."/>
            <person name="Crossley D.A. 2nd"/>
            <person name="Rhen T."/>
        </authorList>
    </citation>
    <scope>NUCLEOTIDE SEQUENCE [LARGE SCALE GENOMIC DNA]</scope>
    <source>
        <strain evidence="1">KW</strain>
    </source>
</reference>
<organism evidence="1 2">
    <name type="scientific">Chelydra serpentina</name>
    <name type="common">Snapping turtle</name>
    <name type="synonym">Testudo serpentina</name>
    <dbReference type="NCBI Taxonomy" id="8475"/>
    <lineage>
        <taxon>Eukaryota</taxon>
        <taxon>Metazoa</taxon>
        <taxon>Chordata</taxon>
        <taxon>Craniata</taxon>
        <taxon>Vertebrata</taxon>
        <taxon>Euteleostomi</taxon>
        <taxon>Archelosauria</taxon>
        <taxon>Testudinata</taxon>
        <taxon>Testudines</taxon>
        <taxon>Cryptodira</taxon>
        <taxon>Durocryptodira</taxon>
        <taxon>Americhelydia</taxon>
        <taxon>Chelydroidea</taxon>
        <taxon>Chelydridae</taxon>
        <taxon>Chelydra</taxon>
    </lineage>
</organism>
<accession>A0A8T1T1M3</accession>
<dbReference type="Proteomes" id="UP000765507">
    <property type="component" value="Unassembled WGS sequence"/>
</dbReference>
<dbReference type="OrthoDB" id="775972at2759"/>
<comment type="caution">
    <text evidence="1">The sequence shown here is derived from an EMBL/GenBank/DDBJ whole genome shotgun (WGS) entry which is preliminary data.</text>
</comment>
<dbReference type="EMBL" id="JAHGAV010000049">
    <property type="protein sequence ID" value="KAG6935029.1"/>
    <property type="molecule type" value="Genomic_DNA"/>
</dbReference>
<evidence type="ECO:0000313" key="2">
    <source>
        <dbReference type="Proteomes" id="UP000765507"/>
    </source>
</evidence>
<dbReference type="AlphaFoldDB" id="A0A8T1T1M3"/>
<name>A0A8T1T1M3_CHESE</name>
<proteinExistence type="predicted"/>
<sequence>MLSKSWTPVGKYRWLRIPFGIRPFAEEYHCRQQTIKRISIIADDILVYGVVIQWKRQYQIMIVVSLIS</sequence>
<evidence type="ECO:0000313" key="1">
    <source>
        <dbReference type="EMBL" id="KAG6935029.1"/>
    </source>
</evidence>
<keyword evidence="2" id="KW-1185">Reference proteome</keyword>